<sequence length="134" mass="14779">MISAEQVINRAGDEGVMPLLTLDEFFDGNDNEGCIAPNQWGYGRSALAELAERFRAIERREDVAWVRVQLHPETLEMDELAGEAVAICTTADESVCAAWIEGFEASGVIPELVDVFRDIPEVPPGATVWSIVWD</sequence>
<proteinExistence type="predicted"/>
<dbReference type="EMBL" id="CP115450">
    <property type="protein sequence ID" value="WBP84618.1"/>
    <property type="molecule type" value="Genomic_DNA"/>
</dbReference>
<evidence type="ECO:0000313" key="2">
    <source>
        <dbReference type="EMBL" id="WBP91221.1"/>
    </source>
</evidence>
<dbReference type="RefSeq" id="WP_270139972.1">
    <property type="nucleotide sequence ID" value="NZ_CP115450.1"/>
</dbReference>
<keyword evidence="3" id="KW-1185">Reference proteome</keyword>
<name>A0ABY7QGG1_9ACTN</name>
<protein>
    <recommendedName>
        <fullName evidence="4">DUF4253 domain-containing protein</fullName>
    </recommendedName>
</protein>
<organism evidence="2 3">
    <name type="scientific">Kitasatospora cathayae</name>
    <dbReference type="NCBI Taxonomy" id="3004092"/>
    <lineage>
        <taxon>Bacteria</taxon>
        <taxon>Bacillati</taxon>
        <taxon>Actinomycetota</taxon>
        <taxon>Actinomycetes</taxon>
        <taxon>Kitasatosporales</taxon>
        <taxon>Streptomycetaceae</taxon>
        <taxon>Kitasatospora</taxon>
    </lineage>
</organism>
<gene>
    <name evidence="1" type="ORF">O1G21_01285</name>
    <name evidence="2" type="ORF">O1G21_38650</name>
</gene>
<evidence type="ECO:0000313" key="3">
    <source>
        <dbReference type="Proteomes" id="UP001212821"/>
    </source>
</evidence>
<evidence type="ECO:0008006" key="4">
    <source>
        <dbReference type="Google" id="ProtNLM"/>
    </source>
</evidence>
<evidence type="ECO:0000313" key="1">
    <source>
        <dbReference type="EMBL" id="WBP84618.1"/>
    </source>
</evidence>
<dbReference type="EMBL" id="CP115450">
    <property type="protein sequence ID" value="WBP91221.1"/>
    <property type="molecule type" value="Genomic_DNA"/>
</dbReference>
<reference evidence="2" key="2">
    <citation type="journal article" date="2024" name="Int. J. Syst. Evol. Microbiol.">
        <title>Kitasatospora cathayae sp. nov., a novel endophytic actinomycete isolated from the leaves of Cathaya argyrophylla.</title>
        <authorList>
            <person name="Zheng Y."/>
            <person name="Mo P."/>
            <person name="Li J."/>
            <person name="Zhou Z."/>
            <person name="Huang K."/>
            <person name="Luo Y."/>
            <person name="Xie P."/>
            <person name="Wang Y."/>
        </authorList>
    </citation>
    <scope>NUCLEOTIDE SEQUENCE</scope>
    <source>
        <strain evidence="2">HUAS 3-15</strain>
    </source>
</reference>
<reference evidence="3" key="1">
    <citation type="submission" date="2022-12" db="EMBL/GenBank/DDBJ databases">
        <authorList>
            <person name="Mo P."/>
        </authorList>
    </citation>
    <scope>NUCLEOTIDE SEQUENCE [LARGE SCALE GENOMIC DNA]</scope>
    <source>
        <strain evidence="3">HUAS 3-15</strain>
    </source>
</reference>
<dbReference type="Proteomes" id="UP001212821">
    <property type="component" value="Chromosome"/>
</dbReference>
<accession>A0ABY7QGG1</accession>